<keyword evidence="2" id="KW-1185">Reference proteome</keyword>
<dbReference type="Proteomes" id="UP001190700">
    <property type="component" value="Unassembled WGS sequence"/>
</dbReference>
<gene>
    <name evidence="1" type="ORF">CYMTET_16342</name>
</gene>
<dbReference type="EMBL" id="LGRX02007171">
    <property type="protein sequence ID" value="KAK3275532.1"/>
    <property type="molecule type" value="Genomic_DNA"/>
</dbReference>
<comment type="caution">
    <text evidence="1">The sequence shown here is derived from an EMBL/GenBank/DDBJ whole genome shotgun (WGS) entry which is preliminary data.</text>
</comment>
<organism evidence="1 2">
    <name type="scientific">Cymbomonas tetramitiformis</name>
    <dbReference type="NCBI Taxonomy" id="36881"/>
    <lineage>
        <taxon>Eukaryota</taxon>
        <taxon>Viridiplantae</taxon>
        <taxon>Chlorophyta</taxon>
        <taxon>Pyramimonadophyceae</taxon>
        <taxon>Pyramimonadales</taxon>
        <taxon>Pyramimonadaceae</taxon>
        <taxon>Cymbomonas</taxon>
    </lineage>
</organism>
<protein>
    <submittedName>
        <fullName evidence="1">Uncharacterized protein</fullName>
    </submittedName>
</protein>
<sequence>MAAVDFWTRSRGVSRLVGVRQSHQEEHAALRYEFGVNLRATLATESRLVRENLAPDWTPTEETRRKQLYDRLDVDFYRGIVDKYAMPDALAKEMLKTVLDNKIRVLEHYIRTQKGCAAALRTPDMARGSLAGYRTGLDRTDGPPVGFDTAAKKAVPQCFKCSKAGKLVFQKVADAADEAFAAVVELHDAPAAPSPEAGGSALPSAASGGALLAAGALTVPKTQDADGWCSYTCPYTGKKERAVRDDDGECARDVDDVIAGMHCGVFSVPPEQCDSEDGCYSGVGPVAFLSLICFCMLGVGAAVCLGAAPMADSTPGGINTPTDPVICNGQVCLYPAIDSLNHDTL</sequence>
<dbReference type="AlphaFoldDB" id="A0AAE0GCK9"/>
<evidence type="ECO:0000313" key="2">
    <source>
        <dbReference type="Proteomes" id="UP001190700"/>
    </source>
</evidence>
<reference evidence="1 2" key="1">
    <citation type="journal article" date="2015" name="Genome Biol. Evol.">
        <title>Comparative Genomics of a Bacterivorous Green Alga Reveals Evolutionary Causalities and Consequences of Phago-Mixotrophic Mode of Nutrition.</title>
        <authorList>
            <person name="Burns J.A."/>
            <person name="Paasch A."/>
            <person name="Narechania A."/>
            <person name="Kim E."/>
        </authorList>
    </citation>
    <scope>NUCLEOTIDE SEQUENCE [LARGE SCALE GENOMIC DNA]</scope>
    <source>
        <strain evidence="1 2">PLY_AMNH</strain>
    </source>
</reference>
<evidence type="ECO:0000313" key="1">
    <source>
        <dbReference type="EMBL" id="KAK3275532.1"/>
    </source>
</evidence>
<accession>A0AAE0GCK9</accession>
<proteinExistence type="predicted"/>
<name>A0AAE0GCK9_9CHLO</name>